<evidence type="ECO:0000256" key="5">
    <source>
        <dbReference type="SAM" id="MobiDB-lite"/>
    </source>
</evidence>
<evidence type="ECO:0000256" key="3">
    <source>
        <dbReference type="ARBA" id="ARBA00022833"/>
    </source>
</evidence>
<dbReference type="PROSITE" id="PS50966">
    <property type="entry name" value="ZF_SWIM"/>
    <property type="match status" value="1"/>
</dbReference>
<feature type="compositionally biased region" description="Polar residues" evidence="5">
    <location>
        <begin position="109"/>
        <end position="122"/>
    </location>
</feature>
<proteinExistence type="predicted"/>
<name>A0A3L6SUG8_PANMI</name>
<dbReference type="PANTHER" id="PTHR47482">
    <property type="entry name" value="OS11G0632001 PROTEIN"/>
    <property type="match status" value="1"/>
</dbReference>
<evidence type="ECO:0000256" key="4">
    <source>
        <dbReference type="PROSITE-ProRule" id="PRU00325"/>
    </source>
</evidence>
<keyword evidence="2 4" id="KW-0863">Zinc-finger</keyword>
<dbReference type="STRING" id="4540.A0A3L6SUG8"/>
<evidence type="ECO:0000313" key="8">
    <source>
        <dbReference type="Proteomes" id="UP000275267"/>
    </source>
</evidence>
<sequence length="216" mass="24286">MKNGWLVRHENGEGSFCWARHEFKVVADKEAGEYRCECRQWEHTGLFCMHIIRAFTHLQVRKIPEKYMLKRRSDRAFEKTDRQLDNITPGIEMFPRCADGESSDPGASATGSVTTEGASSALHNEMLLIEPPVSRTKGRNPGKQKKNGVEPPLPLSTYTRQNYGDRECSTCGVRGTHSSTTCPINIDRSKAAEKRATKRVPIHKMAPRGREGGQKS</sequence>
<keyword evidence="1" id="KW-0479">Metal-binding</keyword>
<dbReference type="EMBL" id="PQIB02000003">
    <property type="protein sequence ID" value="RLN28130.1"/>
    <property type="molecule type" value="Genomic_DNA"/>
</dbReference>
<dbReference type="AlphaFoldDB" id="A0A3L6SUG8"/>
<accession>A0A3L6SUG8</accession>
<dbReference type="SMART" id="SM00575">
    <property type="entry name" value="ZnF_PMZ"/>
    <property type="match status" value="1"/>
</dbReference>
<feature type="compositionally biased region" description="Basic residues" evidence="5">
    <location>
        <begin position="196"/>
        <end position="207"/>
    </location>
</feature>
<dbReference type="Pfam" id="PF04434">
    <property type="entry name" value="SWIM"/>
    <property type="match status" value="1"/>
</dbReference>
<evidence type="ECO:0000313" key="7">
    <source>
        <dbReference type="EMBL" id="RLN28130.1"/>
    </source>
</evidence>
<feature type="region of interest" description="Disordered" evidence="5">
    <location>
        <begin position="186"/>
        <end position="216"/>
    </location>
</feature>
<evidence type="ECO:0000259" key="6">
    <source>
        <dbReference type="PROSITE" id="PS50966"/>
    </source>
</evidence>
<dbReference type="PANTHER" id="PTHR47482:SF5">
    <property type="entry name" value="FAR1 DOMAIN-CONTAINING PROTEIN"/>
    <property type="match status" value="1"/>
</dbReference>
<gene>
    <name evidence="7" type="ORF">C2845_PM05G22190</name>
</gene>
<comment type="caution">
    <text evidence="7">The sequence shown here is derived from an EMBL/GenBank/DDBJ whole genome shotgun (WGS) entry which is preliminary data.</text>
</comment>
<keyword evidence="3" id="KW-0862">Zinc</keyword>
<evidence type="ECO:0000256" key="2">
    <source>
        <dbReference type="ARBA" id="ARBA00022771"/>
    </source>
</evidence>
<protein>
    <recommendedName>
        <fullName evidence="6">SWIM-type domain-containing protein</fullName>
    </recommendedName>
</protein>
<dbReference type="GO" id="GO:0008270">
    <property type="term" value="F:zinc ion binding"/>
    <property type="evidence" value="ECO:0007669"/>
    <property type="project" value="UniProtKB-KW"/>
</dbReference>
<dbReference type="Proteomes" id="UP000275267">
    <property type="component" value="Unassembled WGS sequence"/>
</dbReference>
<dbReference type="OrthoDB" id="1429111at2759"/>
<feature type="domain" description="SWIM-type" evidence="6">
    <location>
        <begin position="23"/>
        <end position="59"/>
    </location>
</feature>
<dbReference type="InterPro" id="IPR007527">
    <property type="entry name" value="Znf_SWIM"/>
</dbReference>
<keyword evidence="8" id="KW-1185">Reference proteome</keyword>
<feature type="compositionally biased region" description="Basic residues" evidence="5">
    <location>
        <begin position="136"/>
        <end position="146"/>
    </location>
</feature>
<evidence type="ECO:0000256" key="1">
    <source>
        <dbReference type="ARBA" id="ARBA00022723"/>
    </source>
</evidence>
<reference evidence="8" key="1">
    <citation type="journal article" date="2019" name="Nat. Commun.">
        <title>The genome of broomcorn millet.</title>
        <authorList>
            <person name="Zou C."/>
            <person name="Miki D."/>
            <person name="Li D."/>
            <person name="Tang Q."/>
            <person name="Xiao L."/>
            <person name="Rajput S."/>
            <person name="Deng P."/>
            <person name="Jia W."/>
            <person name="Huang R."/>
            <person name="Zhang M."/>
            <person name="Sun Y."/>
            <person name="Hu J."/>
            <person name="Fu X."/>
            <person name="Schnable P.S."/>
            <person name="Li F."/>
            <person name="Zhang H."/>
            <person name="Feng B."/>
            <person name="Zhu X."/>
            <person name="Liu R."/>
            <person name="Schnable J.C."/>
            <person name="Zhu J.-K."/>
            <person name="Zhang H."/>
        </authorList>
    </citation>
    <scope>NUCLEOTIDE SEQUENCE [LARGE SCALE GENOMIC DNA]</scope>
</reference>
<dbReference type="InterPro" id="IPR006564">
    <property type="entry name" value="Znf_PMZ"/>
</dbReference>
<organism evidence="7 8">
    <name type="scientific">Panicum miliaceum</name>
    <name type="common">Proso millet</name>
    <name type="synonym">Broomcorn millet</name>
    <dbReference type="NCBI Taxonomy" id="4540"/>
    <lineage>
        <taxon>Eukaryota</taxon>
        <taxon>Viridiplantae</taxon>
        <taxon>Streptophyta</taxon>
        <taxon>Embryophyta</taxon>
        <taxon>Tracheophyta</taxon>
        <taxon>Spermatophyta</taxon>
        <taxon>Magnoliopsida</taxon>
        <taxon>Liliopsida</taxon>
        <taxon>Poales</taxon>
        <taxon>Poaceae</taxon>
        <taxon>PACMAD clade</taxon>
        <taxon>Panicoideae</taxon>
        <taxon>Panicodae</taxon>
        <taxon>Paniceae</taxon>
        <taxon>Panicinae</taxon>
        <taxon>Panicum</taxon>
        <taxon>Panicum sect. Panicum</taxon>
    </lineage>
</organism>
<feature type="region of interest" description="Disordered" evidence="5">
    <location>
        <begin position="98"/>
        <end position="156"/>
    </location>
</feature>